<proteinExistence type="predicted"/>
<evidence type="ECO:0000256" key="1">
    <source>
        <dbReference type="ARBA" id="ARBA00000548"/>
    </source>
</evidence>
<accession>A0ABR2SS60</accession>
<comment type="catalytic activity">
    <reaction evidence="1">
        <text>Endohydrolysis of (1-&gt;4)-alpha-D-glucosidic linkages in polysaccharides containing three or more (1-&gt;4)-alpha-linked D-glucose units.</text>
        <dbReference type="EC" id="3.2.1.1"/>
    </reaction>
</comment>
<dbReference type="InterPro" id="IPR012850">
    <property type="entry name" value="A-amylase_bs_C"/>
</dbReference>
<dbReference type="EC" id="3.2.1.1" evidence="3"/>
<keyword evidence="4" id="KW-0378">Hydrolase</keyword>
<protein>
    <recommendedName>
        <fullName evidence="3">alpha-amylase</fullName>
        <ecNumber evidence="3">3.2.1.1</ecNumber>
    </recommendedName>
</protein>
<feature type="domain" description="Alpha-amylase C-terminal beta-sheet" evidence="7">
    <location>
        <begin position="1"/>
        <end position="52"/>
    </location>
</feature>
<name>A0ABR2SS60_9ROSI</name>
<organism evidence="8 9">
    <name type="scientific">Hibiscus sabdariffa</name>
    <name type="common">roselle</name>
    <dbReference type="NCBI Taxonomy" id="183260"/>
    <lineage>
        <taxon>Eukaryota</taxon>
        <taxon>Viridiplantae</taxon>
        <taxon>Streptophyta</taxon>
        <taxon>Embryophyta</taxon>
        <taxon>Tracheophyta</taxon>
        <taxon>Spermatophyta</taxon>
        <taxon>Magnoliopsida</taxon>
        <taxon>eudicotyledons</taxon>
        <taxon>Gunneridae</taxon>
        <taxon>Pentapetalae</taxon>
        <taxon>rosids</taxon>
        <taxon>malvids</taxon>
        <taxon>Malvales</taxon>
        <taxon>Malvaceae</taxon>
        <taxon>Malvoideae</taxon>
        <taxon>Hibiscus</taxon>
    </lineage>
</organism>
<keyword evidence="5" id="KW-0119">Carbohydrate metabolism</keyword>
<evidence type="ECO:0000313" key="8">
    <source>
        <dbReference type="EMBL" id="KAK9028091.1"/>
    </source>
</evidence>
<keyword evidence="6" id="KW-0326">Glycosidase</keyword>
<gene>
    <name evidence="8" type="ORF">V6N11_067906</name>
</gene>
<dbReference type="EMBL" id="JBBPBN010000012">
    <property type="protein sequence ID" value="KAK9028091.1"/>
    <property type="molecule type" value="Genomic_DNA"/>
</dbReference>
<evidence type="ECO:0000256" key="5">
    <source>
        <dbReference type="ARBA" id="ARBA00023277"/>
    </source>
</evidence>
<evidence type="ECO:0000256" key="3">
    <source>
        <dbReference type="ARBA" id="ARBA00012595"/>
    </source>
</evidence>
<evidence type="ECO:0000256" key="4">
    <source>
        <dbReference type="ARBA" id="ARBA00022801"/>
    </source>
</evidence>
<dbReference type="InterPro" id="IPR013780">
    <property type="entry name" value="Glyco_hydro_b"/>
</dbReference>
<dbReference type="SUPFAM" id="SSF51011">
    <property type="entry name" value="Glycosyl hydrolase domain"/>
    <property type="match status" value="1"/>
</dbReference>
<comment type="cofactor">
    <cofactor evidence="2">
        <name>Ca(2+)</name>
        <dbReference type="ChEBI" id="CHEBI:29108"/>
    </cofactor>
</comment>
<reference evidence="8 9" key="1">
    <citation type="journal article" date="2024" name="G3 (Bethesda)">
        <title>Genome assembly of Hibiscus sabdariffa L. provides insights into metabolisms of medicinal natural products.</title>
        <authorList>
            <person name="Kim T."/>
        </authorList>
    </citation>
    <scope>NUCLEOTIDE SEQUENCE [LARGE SCALE GENOMIC DNA]</scope>
    <source>
        <strain evidence="8">TK-2024</strain>
        <tissue evidence="8">Old leaves</tissue>
    </source>
</reference>
<evidence type="ECO:0000256" key="6">
    <source>
        <dbReference type="ARBA" id="ARBA00023295"/>
    </source>
</evidence>
<dbReference type="Gene3D" id="2.60.40.1180">
    <property type="entry name" value="Golgi alpha-mannosidase II"/>
    <property type="match status" value="1"/>
</dbReference>
<dbReference type="Pfam" id="PF07821">
    <property type="entry name" value="Alpha-amyl_C2"/>
    <property type="match status" value="1"/>
</dbReference>
<comment type="caution">
    <text evidence="8">The sequence shown here is derived from an EMBL/GenBank/DDBJ whole genome shotgun (WGS) entry which is preliminary data.</text>
</comment>
<evidence type="ECO:0000259" key="7">
    <source>
        <dbReference type="SMART" id="SM00810"/>
    </source>
</evidence>
<evidence type="ECO:0000256" key="2">
    <source>
        <dbReference type="ARBA" id="ARBA00001913"/>
    </source>
</evidence>
<dbReference type="SMART" id="SM00810">
    <property type="entry name" value="Alpha-amyl_C2"/>
    <property type="match status" value="1"/>
</dbReference>
<keyword evidence="9" id="KW-1185">Reference proteome</keyword>
<dbReference type="Proteomes" id="UP001396334">
    <property type="component" value="Unassembled WGS sequence"/>
</dbReference>
<sequence>MVMLAKAERDVYVAIIDDKVAMKIGPSYYEPPNGRRRWSSTLEGYDYKLSLGEYFLVNSPRLLRKR</sequence>
<evidence type="ECO:0000313" key="9">
    <source>
        <dbReference type="Proteomes" id="UP001396334"/>
    </source>
</evidence>